<dbReference type="AlphaFoldDB" id="A0A0S3F5D6"/>
<keyword evidence="3" id="KW-1185">Reference proteome</keyword>
<proteinExistence type="predicted"/>
<organism evidence="2 3">
    <name type="scientific">Sphingobium baderi</name>
    <dbReference type="NCBI Taxonomy" id="1332080"/>
    <lineage>
        <taxon>Bacteria</taxon>
        <taxon>Pseudomonadati</taxon>
        <taxon>Pseudomonadota</taxon>
        <taxon>Alphaproteobacteria</taxon>
        <taxon>Sphingomonadales</taxon>
        <taxon>Sphingomonadaceae</taxon>
        <taxon>Sphingobium</taxon>
    </lineage>
</organism>
<dbReference type="KEGG" id="sbd:ATN00_20315"/>
<accession>A0A0S3F5D6</accession>
<protein>
    <submittedName>
        <fullName evidence="2">Uncharacterized protein</fullName>
    </submittedName>
</protein>
<dbReference type="RefSeq" id="WP_062069129.1">
    <property type="nucleotide sequence ID" value="NZ_CP013265.1"/>
</dbReference>
<dbReference type="EMBL" id="CP013265">
    <property type="protein sequence ID" value="ALR22850.1"/>
    <property type="molecule type" value="Genomic_DNA"/>
</dbReference>
<dbReference type="OrthoDB" id="7584287at2"/>
<keyword evidence="2" id="KW-0614">Plasmid</keyword>
<name>A0A0S3F5D6_9SPHN</name>
<gene>
    <name evidence="2" type="ORF">ATN00_20315</name>
</gene>
<evidence type="ECO:0000313" key="2">
    <source>
        <dbReference type="EMBL" id="ALR22850.1"/>
    </source>
</evidence>
<evidence type="ECO:0000313" key="3">
    <source>
        <dbReference type="Proteomes" id="UP000056968"/>
    </source>
</evidence>
<reference evidence="2 3" key="1">
    <citation type="submission" date="2015-11" db="EMBL/GenBank/DDBJ databases">
        <title>A Two-component Flavoprotein Monooxygenase System MeaXY Responsible for para-Hydroxylation of 2-Methyl-6-ethylaniline and 2,6-Diethylaniline in Sphingobium baderi DE-13.</title>
        <authorList>
            <person name="Cheng M."/>
            <person name="Meng Q."/>
            <person name="Yang Y."/>
            <person name="Chu C."/>
            <person name="Yan X."/>
            <person name="He J."/>
            <person name="Li S."/>
        </authorList>
    </citation>
    <scope>NUCLEOTIDE SEQUENCE [LARGE SCALE GENOMIC DNA]</scope>
    <source>
        <strain evidence="2 3">DE-13</strain>
        <plasmid evidence="3">Plasmid pDE1</plasmid>
    </source>
</reference>
<geneLocation type="plasmid" evidence="2 3">
    <name>pDE1</name>
</geneLocation>
<feature type="region of interest" description="Disordered" evidence="1">
    <location>
        <begin position="1"/>
        <end position="20"/>
    </location>
</feature>
<dbReference type="Proteomes" id="UP000056968">
    <property type="component" value="Plasmid pDE1"/>
</dbReference>
<evidence type="ECO:0000256" key="1">
    <source>
        <dbReference type="SAM" id="MobiDB-lite"/>
    </source>
</evidence>
<sequence length="183" mass="20812">MPIRQPDLFFGDKQPPRSAPPLRAYRKAEKSPPAAFAWESMASWVRHMNRLFAVESPSCDHYERVRCTARELTVERIRLCRHADDLARCEAMLAQANSGWLYGLDRAFTRAERGERLVEVRNRIVLLGLGRAAPRTKGPRLDPASLPDDALLRLIQSHADPQVVVALRAERQRRLQTITGPKP</sequence>